<evidence type="ECO:0000256" key="1">
    <source>
        <dbReference type="ARBA" id="ARBA00004141"/>
    </source>
</evidence>
<feature type="transmembrane region" description="Helical" evidence="5">
    <location>
        <begin position="145"/>
        <end position="167"/>
    </location>
</feature>
<dbReference type="InterPro" id="IPR038665">
    <property type="entry name" value="Voltage-dep_anion_channel_sf"/>
</dbReference>
<dbReference type="InterPro" id="IPR004695">
    <property type="entry name" value="SLAC1/Mae1/Ssu1/TehA"/>
</dbReference>
<name>A0A1G8RP37_9RHOB</name>
<feature type="transmembrane region" description="Helical" evidence="5">
    <location>
        <begin position="202"/>
        <end position="220"/>
    </location>
</feature>
<dbReference type="Proteomes" id="UP000199093">
    <property type="component" value="Unassembled WGS sequence"/>
</dbReference>
<proteinExistence type="predicted"/>
<accession>A0A1G8RP37</accession>
<evidence type="ECO:0000256" key="5">
    <source>
        <dbReference type="SAM" id="Phobius"/>
    </source>
</evidence>
<keyword evidence="7" id="KW-1185">Reference proteome</keyword>
<dbReference type="AlphaFoldDB" id="A0A1G8RP37"/>
<dbReference type="InterPro" id="IPR052951">
    <property type="entry name" value="Tellurite_res_ion_channel"/>
</dbReference>
<dbReference type="STRING" id="555512.SAMN04487993_10216"/>
<dbReference type="PANTHER" id="PTHR37955:SF1">
    <property type="entry name" value="DEP DOMAIN-CONTAINING PROTEIN"/>
    <property type="match status" value="1"/>
</dbReference>
<protein>
    <submittedName>
        <fullName evidence="6">Tellurite resistance protein</fullName>
    </submittedName>
</protein>
<feature type="transmembrane region" description="Helical" evidence="5">
    <location>
        <begin position="232"/>
        <end position="253"/>
    </location>
</feature>
<dbReference type="CDD" id="cd09323">
    <property type="entry name" value="TDT_SLAC1_like"/>
    <property type="match status" value="1"/>
</dbReference>
<keyword evidence="4 5" id="KW-0472">Membrane</keyword>
<dbReference type="Pfam" id="PF03595">
    <property type="entry name" value="SLAC1"/>
    <property type="match status" value="1"/>
</dbReference>
<evidence type="ECO:0000313" key="7">
    <source>
        <dbReference type="Proteomes" id="UP000199093"/>
    </source>
</evidence>
<dbReference type="GO" id="GO:0046583">
    <property type="term" value="F:monoatomic cation efflux transmembrane transporter activity"/>
    <property type="evidence" value="ECO:0007669"/>
    <property type="project" value="TreeGrafter"/>
</dbReference>
<dbReference type="PANTHER" id="PTHR37955">
    <property type="entry name" value="TELLURITE RESISTANCE PROTEIN TEHA"/>
    <property type="match status" value="1"/>
</dbReference>
<gene>
    <name evidence="6" type="ORF">SAMN04487993_10216</name>
</gene>
<feature type="transmembrane region" description="Helical" evidence="5">
    <location>
        <begin position="87"/>
        <end position="107"/>
    </location>
</feature>
<comment type="subcellular location">
    <subcellularLocation>
        <location evidence="1">Membrane</location>
        <topology evidence="1">Multi-pass membrane protein</topology>
    </subcellularLocation>
</comment>
<evidence type="ECO:0000313" key="6">
    <source>
        <dbReference type="EMBL" id="SDJ18716.1"/>
    </source>
</evidence>
<evidence type="ECO:0000256" key="2">
    <source>
        <dbReference type="ARBA" id="ARBA00022692"/>
    </source>
</evidence>
<organism evidence="6 7">
    <name type="scientific">Salipiger marinus</name>
    <dbReference type="NCBI Taxonomy" id="555512"/>
    <lineage>
        <taxon>Bacteria</taxon>
        <taxon>Pseudomonadati</taxon>
        <taxon>Pseudomonadota</taxon>
        <taxon>Alphaproteobacteria</taxon>
        <taxon>Rhodobacterales</taxon>
        <taxon>Roseobacteraceae</taxon>
        <taxon>Salipiger</taxon>
    </lineage>
</organism>
<keyword evidence="3 5" id="KW-1133">Transmembrane helix</keyword>
<reference evidence="6 7" key="1">
    <citation type="submission" date="2016-10" db="EMBL/GenBank/DDBJ databases">
        <authorList>
            <person name="de Groot N.N."/>
        </authorList>
    </citation>
    <scope>NUCLEOTIDE SEQUENCE [LARGE SCALE GENOMIC DNA]</scope>
    <source>
        <strain evidence="6 7">DSM 26424</strain>
    </source>
</reference>
<dbReference type="EMBL" id="FNEJ01000021">
    <property type="protein sequence ID" value="SDJ18716.1"/>
    <property type="molecule type" value="Genomic_DNA"/>
</dbReference>
<evidence type="ECO:0000256" key="3">
    <source>
        <dbReference type="ARBA" id="ARBA00022989"/>
    </source>
</evidence>
<feature type="transmembrane region" description="Helical" evidence="5">
    <location>
        <begin position="54"/>
        <end position="75"/>
    </location>
</feature>
<dbReference type="OrthoDB" id="958273at2"/>
<keyword evidence="2 5" id="KW-0812">Transmembrane</keyword>
<feature type="transmembrane region" description="Helical" evidence="5">
    <location>
        <begin position="119"/>
        <end position="139"/>
    </location>
</feature>
<dbReference type="GO" id="GO:0005886">
    <property type="term" value="C:plasma membrane"/>
    <property type="evidence" value="ECO:0007669"/>
    <property type="project" value="TreeGrafter"/>
</dbReference>
<sequence length="295" mass="31002">MGLFGFALALRAAGLEGAGQITGWGALAVLLGLGAVLAVKAMRHPAALAADWAHPVKLAFFPAISISLLLLAAFLGPNAPLLARPVWLLGAGAQAVLTLVVVSAWISHRAFGPQHLSPAWFIPAVGNVVAPLAGVGLGFVELSWYFFSVGLIFWLVLLTLVFNRLIFHDPLPGKLRPTLVILVAPPAVAHLAWLQLGGEVDAVARLLLNLGYFFAALVALQIPALLRLPFALSFWALSFPLAALTTASFRFAALTGSGLHHLLGQGLLAVLAVTIAGLLWRTLRAARAGQICLPD</sequence>
<evidence type="ECO:0000256" key="4">
    <source>
        <dbReference type="ARBA" id="ARBA00023136"/>
    </source>
</evidence>
<feature type="transmembrane region" description="Helical" evidence="5">
    <location>
        <begin position="179"/>
        <end position="196"/>
    </location>
</feature>
<feature type="transmembrane region" description="Helical" evidence="5">
    <location>
        <begin position="259"/>
        <end position="280"/>
    </location>
</feature>
<dbReference type="Gene3D" id="1.50.10.150">
    <property type="entry name" value="Voltage-dependent anion channel"/>
    <property type="match status" value="1"/>
</dbReference>
<feature type="transmembrane region" description="Helical" evidence="5">
    <location>
        <begin position="24"/>
        <end position="42"/>
    </location>
</feature>